<evidence type="ECO:0000259" key="3">
    <source>
        <dbReference type="Pfam" id="PF22893"/>
    </source>
</evidence>
<feature type="signal peptide" evidence="2">
    <location>
        <begin position="1"/>
        <end position="23"/>
    </location>
</feature>
<evidence type="ECO:0000313" key="5">
    <source>
        <dbReference type="Proteomes" id="UP000184330"/>
    </source>
</evidence>
<dbReference type="Pfam" id="PF22893">
    <property type="entry name" value="ULD_2"/>
    <property type="match status" value="1"/>
</dbReference>
<dbReference type="AlphaFoldDB" id="A0A1L7WBJ2"/>
<protein>
    <recommendedName>
        <fullName evidence="3">Ubiquitin-like domain-containing protein</fullName>
    </recommendedName>
</protein>
<dbReference type="PANTHER" id="PTHR38886:SF1">
    <property type="entry name" value="NACHT-NTPASE AND P-LOOP NTPASES N-TERMINAL DOMAIN-CONTAINING PROTEIN"/>
    <property type="match status" value="1"/>
</dbReference>
<reference evidence="4 5" key="1">
    <citation type="submission" date="2016-03" db="EMBL/GenBank/DDBJ databases">
        <authorList>
            <person name="Ploux O."/>
        </authorList>
    </citation>
    <scope>NUCLEOTIDE SEQUENCE [LARGE SCALE GENOMIC DNA]</scope>
    <source>
        <strain evidence="4 5">UAMH 11012</strain>
    </source>
</reference>
<dbReference type="STRING" id="576137.A0A1L7WBJ2"/>
<dbReference type="EMBL" id="FJOG01000001">
    <property type="protein sequence ID" value="CZR50140.1"/>
    <property type="molecule type" value="Genomic_DNA"/>
</dbReference>
<feature type="domain" description="Ubiquitin-like" evidence="3">
    <location>
        <begin position="364"/>
        <end position="422"/>
    </location>
</feature>
<evidence type="ECO:0000256" key="1">
    <source>
        <dbReference type="SAM" id="MobiDB-lite"/>
    </source>
</evidence>
<gene>
    <name evidence="4" type="ORF">PAC_00012</name>
</gene>
<dbReference type="OrthoDB" id="3045089at2759"/>
<proteinExistence type="predicted"/>
<sequence>MSFGWSAGDILAVLKLLRDIGAALQDSGGASTDFEETYSFLRHLSITLQLLNAQQNASLSPALAEELANLCEDIRVPLTAFLDDVGKRFEASLGAGSSRGGVRTAPRKVQWALSTSKKARALKLRLTVPSLPLALSLVSRLSHAIDAAVETKMLPATSLLKSQIEENSTVQATSSDIVSQTEEIRETRDAISTTIAAIAIEQREAITKLGNELQLVLASQRTCAETNTSICSKLDDLSTLSSRNTTSTAVVLRRVQNTGKETAEAVKTHTTEAQAQSLSLYRKLGEVDTSMQAIKDSLLEISTVQNVAHQDPSDTELSGEASAIWRPFHVRRWDWESEVLAMWSVSILGCMWPMMHARKAHLLTAKKFNEFLIDKFQGEHGFSLVLAQRFEMLNGYNGQVIDPKIWRAAIQPRSKIVMSMKIDRETISGQCIYLYCLTRTSLSSSNGGPSQTFICQKCRKLFSIEYPSRIRNVEAQDSDSESDDKRPSTNSSWSDDEGSEELVEAQIPSTILPKLPCPSESEFAAFKRVTGIGRATIDFNSCRY</sequence>
<evidence type="ECO:0000256" key="2">
    <source>
        <dbReference type="SAM" id="SignalP"/>
    </source>
</evidence>
<feature type="region of interest" description="Disordered" evidence="1">
    <location>
        <begin position="473"/>
        <end position="500"/>
    </location>
</feature>
<name>A0A1L7WBJ2_9HELO</name>
<dbReference type="PANTHER" id="PTHR38886">
    <property type="entry name" value="SESA DOMAIN-CONTAINING PROTEIN"/>
    <property type="match status" value="1"/>
</dbReference>
<dbReference type="Proteomes" id="UP000184330">
    <property type="component" value="Unassembled WGS sequence"/>
</dbReference>
<accession>A0A1L7WBJ2</accession>
<evidence type="ECO:0000313" key="4">
    <source>
        <dbReference type="EMBL" id="CZR50140.1"/>
    </source>
</evidence>
<dbReference type="InterPro" id="IPR054464">
    <property type="entry name" value="ULD_fung"/>
</dbReference>
<feature type="chain" id="PRO_5012521471" description="Ubiquitin-like domain-containing protein" evidence="2">
    <location>
        <begin position="24"/>
        <end position="544"/>
    </location>
</feature>
<keyword evidence="5" id="KW-1185">Reference proteome</keyword>
<organism evidence="4 5">
    <name type="scientific">Phialocephala subalpina</name>
    <dbReference type="NCBI Taxonomy" id="576137"/>
    <lineage>
        <taxon>Eukaryota</taxon>
        <taxon>Fungi</taxon>
        <taxon>Dikarya</taxon>
        <taxon>Ascomycota</taxon>
        <taxon>Pezizomycotina</taxon>
        <taxon>Leotiomycetes</taxon>
        <taxon>Helotiales</taxon>
        <taxon>Mollisiaceae</taxon>
        <taxon>Phialocephala</taxon>
        <taxon>Phialocephala fortinii species complex</taxon>
    </lineage>
</organism>
<keyword evidence="2" id="KW-0732">Signal</keyword>